<reference evidence="2" key="1">
    <citation type="submission" date="2023-03" db="EMBL/GenBank/DDBJ databases">
        <title>Chromosome-level genomes of two armyworms, Mythimna separata and Mythimna loreyi, provide insights into the biosynthesis and reception of sex pheromones.</title>
        <authorList>
            <person name="Zhao H."/>
        </authorList>
    </citation>
    <scope>NUCLEOTIDE SEQUENCE</scope>
    <source>
        <strain evidence="2">BeijingLab</strain>
        <tissue evidence="2">Pupa</tissue>
    </source>
</reference>
<dbReference type="Pfam" id="PF17906">
    <property type="entry name" value="HTH_48"/>
    <property type="match status" value="1"/>
</dbReference>
<evidence type="ECO:0000313" key="2">
    <source>
        <dbReference type="EMBL" id="KAJ8719945.1"/>
    </source>
</evidence>
<evidence type="ECO:0000259" key="1">
    <source>
        <dbReference type="Pfam" id="PF17906"/>
    </source>
</evidence>
<protein>
    <recommendedName>
        <fullName evidence="1">Mos1 transposase HTH domain-containing protein</fullName>
    </recommendedName>
</protein>
<dbReference type="InterPro" id="IPR041426">
    <property type="entry name" value="Mos1_HTH"/>
</dbReference>
<dbReference type="InterPro" id="IPR052709">
    <property type="entry name" value="Transposase-MT_Hybrid"/>
</dbReference>
<accession>A0AAD7YLC8</accession>
<organism evidence="2 3">
    <name type="scientific">Mythimna separata</name>
    <name type="common">Oriental armyworm</name>
    <name type="synonym">Pseudaletia separata</name>
    <dbReference type="NCBI Taxonomy" id="271217"/>
    <lineage>
        <taxon>Eukaryota</taxon>
        <taxon>Metazoa</taxon>
        <taxon>Ecdysozoa</taxon>
        <taxon>Arthropoda</taxon>
        <taxon>Hexapoda</taxon>
        <taxon>Insecta</taxon>
        <taxon>Pterygota</taxon>
        <taxon>Neoptera</taxon>
        <taxon>Endopterygota</taxon>
        <taxon>Lepidoptera</taxon>
        <taxon>Glossata</taxon>
        <taxon>Ditrysia</taxon>
        <taxon>Noctuoidea</taxon>
        <taxon>Noctuidae</taxon>
        <taxon>Noctuinae</taxon>
        <taxon>Hadenini</taxon>
        <taxon>Mythimna</taxon>
    </lineage>
</organism>
<dbReference type="PANTHER" id="PTHR46060:SF1">
    <property type="entry name" value="MARINER MOS1 TRANSPOSASE-LIKE PROTEIN"/>
    <property type="match status" value="1"/>
</dbReference>
<dbReference type="PANTHER" id="PTHR46060">
    <property type="entry name" value="MARINER MOS1 TRANSPOSASE-LIKE PROTEIN"/>
    <property type="match status" value="1"/>
</dbReference>
<dbReference type="Gene3D" id="3.30.420.10">
    <property type="entry name" value="Ribonuclease H-like superfamily/Ribonuclease H"/>
    <property type="match status" value="1"/>
</dbReference>
<name>A0AAD7YLC8_MYTSE</name>
<dbReference type="Gene3D" id="1.10.10.1450">
    <property type="match status" value="1"/>
</dbReference>
<sequence>MMTDSTMMKKIEHRAVIKFLTKQGKTQKIIHEEMVAVYQDSAPSLSTIQKWSSEFKRGRESIEDDPRAGGPICAATEENVKLVEKLVLEDARVRVKTLATMTKLSVGSIHTILHERLNLSKVSARWVPRMLTALQKQVRVDCCKEFLDRCGENPQSIFDRIVTGDETWVHHYDPESKQESMQWHKKGSDPPKKFKVTPSAGKLMATVFWDSKGILLIKYTKKGQSITAASYAITLRNLKEAIKEKRRGKLTAGVLLLHDNAPVHKARLAQAAVREYGLEEINHLPYSPDLAPSDYFLFLNLKKDLRGKHFSDDEELKGAINEHFSGHEEKNFLEGIEKLLSRTNKCIEMLGEYIEK</sequence>
<comment type="caution">
    <text evidence="2">The sequence shown here is derived from an EMBL/GenBank/DDBJ whole genome shotgun (WGS) entry which is preliminary data.</text>
</comment>
<evidence type="ECO:0000313" key="3">
    <source>
        <dbReference type="Proteomes" id="UP001231518"/>
    </source>
</evidence>
<dbReference type="Proteomes" id="UP001231518">
    <property type="component" value="Chromosome 3"/>
</dbReference>
<keyword evidence="3" id="KW-1185">Reference proteome</keyword>
<dbReference type="AlphaFoldDB" id="A0AAD7YLC8"/>
<dbReference type="GO" id="GO:0003676">
    <property type="term" value="F:nucleic acid binding"/>
    <property type="evidence" value="ECO:0007669"/>
    <property type="project" value="InterPro"/>
</dbReference>
<proteinExistence type="predicted"/>
<dbReference type="EMBL" id="JARGEI010000014">
    <property type="protein sequence ID" value="KAJ8719945.1"/>
    <property type="molecule type" value="Genomic_DNA"/>
</dbReference>
<dbReference type="InterPro" id="IPR001888">
    <property type="entry name" value="Transposase_1"/>
</dbReference>
<dbReference type="InterPro" id="IPR036397">
    <property type="entry name" value="RNaseH_sf"/>
</dbReference>
<feature type="domain" description="Mos1 transposase HTH" evidence="1">
    <location>
        <begin position="11"/>
        <end position="58"/>
    </location>
</feature>
<dbReference type="Pfam" id="PF01359">
    <property type="entry name" value="Transposase_1"/>
    <property type="match status" value="1"/>
</dbReference>
<gene>
    <name evidence="2" type="ORF">PYW07_011988</name>
</gene>